<gene>
    <name evidence="2" type="ordered locus">MSWAN_1900</name>
</gene>
<name>F6D5V6_METPW</name>
<protein>
    <recommendedName>
        <fullName evidence="1">Damage-control phosphatase ARMT1-like metal-binding domain-containing protein</fullName>
    </recommendedName>
</protein>
<dbReference type="Proteomes" id="UP000009231">
    <property type="component" value="Chromosome"/>
</dbReference>
<dbReference type="Gene3D" id="3.40.50.10880">
    <property type="entry name" value="Uncharacterised protein PF01937, DUF89, domain 3"/>
    <property type="match status" value="1"/>
</dbReference>
<dbReference type="Gene3D" id="1.10.8.380">
    <property type="entry name" value="Uncharacterised protein PF01937, DUF89, domain 1"/>
    <property type="match status" value="1"/>
</dbReference>
<reference evidence="2 3" key="1">
    <citation type="journal article" date="2014" name="Int. J. Syst. Evol. Microbiol.">
        <title>Methanobacterium paludis sp. nov. and a novel strain of Methanobacterium lacus isolated from northern peatlands.</title>
        <authorList>
            <person name="Cadillo-Quiroz H."/>
            <person name="Brauer S.L."/>
            <person name="Goodson N."/>
            <person name="Yavitt J.B."/>
            <person name="Zinder S.H."/>
        </authorList>
    </citation>
    <scope>NUCLEOTIDE SEQUENCE [LARGE SCALE GENOMIC DNA]</scope>
    <source>
        <strain evidence="3">DSM 25820 / JCM 18151 / SWAN1</strain>
    </source>
</reference>
<dbReference type="EMBL" id="CP002772">
    <property type="protein sequence ID" value="AEG18909.1"/>
    <property type="molecule type" value="Genomic_DNA"/>
</dbReference>
<feature type="domain" description="Damage-control phosphatase ARMT1-like metal-binding" evidence="1">
    <location>
        <begin position="4"/>
        <end position="282"/>
    </location>
</feature>
<proteinExistence type="predicted"/>
<dbReference type="InterPro" id="IPR036075">
    <property type="entry name" value="ARMT-1-like_metal-bd_sf"/>
</dbReference>
<dbReference type="eggNOG" id="arCOG04410">
    <property type="taxonomic scope" value="Archaea"/>
</dbReference>
<dbReference type="PIRSF" id="PIRSF006593">
    <property type="entry name" value="UCP006593"/>
    <property type="match status" value="1"/>
</dbReference>
<evidence type="ECO:0000313" key="2">
    <source>
        <dbReference type="EMBL" id="AEG18909.1"/>
    </source>
</evidence>
<dbReference type="HOGENOM" id="CLU_071520_1_0_2"/>
<evidence type="ECO:0000259" key="1">
    <source>
        <dbReference type="Pfam" id="PF01937"/>
    </source>
</evidence>
<dbReference type="InterPro" id="IPR002791">
    <property type="entry name" value="ARMT1-like_metal-bd"/>
</dbReference>
<evidence type="ECO:0000313" key="3">
    <source>
        <dbReference type="Proteomes" id="UP000009231"/>
    </source>
</evidence>
<dbReference type="STRING" id="868131.MSWAN_1900"/>
<accession>F6D5V6</accession>
<dbReference type="KEGG" id="mew:MSWAN_1900"/>
<dbReference type="InterPro" id="IPR014444">
    <property type="entry name" value="PH1575-like"/>
</dbReference>
<dbReference type="Pfam" id="PF01937">
    <property type="entry name" value="ARMT1-like_dom"/>
    <property type="match status" value="1"/>
</dbReference>
<dbReference type="Gene3D" id="1.10.285.20">
    <property type="entry name" value="Uncharacterised protein PF01937, DUF89, domain 2"/>
    <property type="match status" value="1"/>
</dbReference>
<dbReference type="GeneID" id="10669414"/>
<dbReference type="AlphaFoldDB" id="F6D5V6"/>
<dbReference type="SUPFAM" id="SSF111321">
    <property type="entry name" value="AF1104-like"/>
    <property type="match status" value="1"/>
</dbReference>
<keyword evidence="3" id="KW-1185">Reference proteome</keyword>
<organism evidence="2 3">
    <name type="scientific">Methanobacterium paludis (strain DSM 25820 / JCM 18151 / SWAN1)</name>
    <dbReference type="NCBI Taxonomy" id="868131"/>
    <lineage>
        <taxon>Archaea</taxon>
        <taxon>Methanobacteriati</taxon>
        <taxon>Methanobacteriota</taxon>
        <taxon>Methanomada group</taxon>
        <taxon>Methanobacteria</taxon>
        <taxon>Methanobacteriales</taxon>
        <taxon>Methanobacteriaceae</taxon>
        <taxon>Methanobacterium</taxon>
    </lineage>
</organism>
<sequence length="291" mass="32064">MKVHYECAACFLRQAREAVDLATNDESLKMDVTEKVTKIVCKNFHGGAASNVIGTEIHRTIKKETGNKDPYSYQREICNEIALKFLPRVEKIVEDQNGLESYLKAAIAGNVIDFGAMGLDSDMEGILIKTMEKGFGVNNSKELENELEKAKTVLYLADNIGEIVFDKLLIKKLHEYGVEVTVALKEKPILNDACLEDALGIGLEEVAELITTGTDSVGVIYEDVSSKFKEIFDKADMVIAKGLGNYEGLGEMYLKEKPVFSLLNAKCDPVARDIGVEKGDNVVLMLNASKN</sequence>
<dbReference type="RefSeq" id="WP_013826408.1">
    <property type="nucleotide sequence ID" value="NC_015574.1"/>
</dbReference>
<dbReference type="OrthoDB" id="359165at2157"/>